<evidence type="ECO:0000313" key="2">
    <source>
        <dbReference type="Proteomes" id="UP000729290"/>
    </source>
</evidence>
<evidence type="ECO:0000313" key="1">
    <source>
        <dbReference type="EMBL" id="MBM6877034.1"/>
    </source>
</evidence>
<accession>A0ABS2G6F7</accession>
<gene>
    <name evidence="1" type="ORF">H9X83_02515</name>
</gene>
<dbReference type="InterPro" id="IPR025480">
    <property type="entry name" value="DUF4330"/>
</dbReference>
<dbReference type="Pfam" id="PF14221">
    <property type="entry name" value="DUF4330"/>
    <property type="match status" value="1"/>
</dbReference>
<organism evidence="1 2">
    <name type="scientific">Anaerotignum lactatifermentans</name>
    <dbReference type="NCBI Taxonomy" id="160404"/>
    <lineage>
        <taxon>Bacteria</taxon>
        <taxon>Bacillati</taxon>
        <taxon>Bacillota</taxon>
        <taxon>Clostridia</taxon>
        <taxon>Lachnospirales</taxon>
        <taxon>Anaerotignaceae</taxon>
        <taxon>Anaerotignum</taxon>
    </lineage>
</organism>
<comment type="caution">
    <text evidence="1">The sequence shown here is derived from an EMBL/GenBank/DDBJ whole genome shotgun (WGS) entry which is preliminary data.</text>
</comment>
<dbReference type="RefSeq" id="WP_205132954.1">
    <property type="nucleotide sequence ID" value="NZ_JACSNT010000003.1"/>
</dbReference>
<protein>
    <submittedName>
        <fullName evidence="1">DUF4330 family protein</fullName>
    </submittedName>
</protein>
<dbReference type="Proteomes" id="UP000729290">
    <property type="component" value="Unassembled WGS sequence"/>
</dbReference>
<sequence>MMAKRRPNVMDFIIIAAVVLLAALAVYKFGVVNKQEATSLAEEQKQITYTAFIDEVRMATVNALHEGDQIFDEKTGICIGTITGVSYEPRVKNVLDNNGNMITVEVPDYYGITLTIEGGVVEKEDGYFVDGIVELKANSEMDVYTKYAEPVIKVTQIDI</sequence>
<name>A0ABS2G6F7_9FIRM</name>
<dbReference type="EMBL" id="JACSNV010000003">
    <property type="protein sequence ID" value="MBM6877034.1"/>
    <property type="molecule type" value="Genomic_DNA"/>
</dbReference>
<keyword evidence="2" id="KW-1185">Reference proteome</keyword>
<proteinExistence type="predicted"/>
<reference evidence="1 2" key="1">
    <citation type="journal article" date="2021" name="Sci. Rep.">
        <title>The distribution of antibiotic resistance genes in chicken gut microbiota commensals.</title>
        <authorList>
            <person name="Juricova H."/>
            <person name="Matiasovicova J."/>
            <person name="Kubasova T."/>
            <person name="Cejkova D."/>
            <person name="Rychlik I."/>
        </authorList>
    </citation>
    <scope>NUCLEOTIDE SEQUENCE [LARGE SCALE GENOMIC DNA]</scope>
    <source>
        <strain evidence="1 2">An431b</strain>
    </source>
</reference>